<dbReference type="EMBL" id="OBMR01000002">
    <property type="protein sequence ID" value="SOB91037.1"/>
    <property type="molecule type" value="Genomic_DNA"/>
</dbReference>
<dbReference type="RefSeq" id="WP_097075449.1">
    <property type="nucleotide sequence ID" value="NZ_OBMR01000002.1"/>
</dbReference>
<proteinExistence type="predicted"/>
<name>A0A285RF72_9FIRM</name>
<feature type="transmembrane region" description="Helical" evidence="1">
    <location>
        <begin position="12"/>
        <end position="30"/>
    </location>
</feature>
<evidence type="ECO:0000256" key="1">
    <source>
        <dbReference type="SAM" id="Phobius"/>
    </source>
</evidence>
<keyword evidence="1" id="KW-0812">Transmembrane</keyword>
<evidence type="ECO:0000313" key="3">
    <source>
        <dbReference type="Proteomes" id="UP000219563"/>
    </source>
</evidence>
<gene>
    <name evidence="2" type="ORF">SAMN02910411_0685</name>
</gene>
<organism evidence="2 3">
    <name type="scientific">Pseudobutyrivibrio ruminis DSM 9787</name>
    <dbReference type="NCBI Taxonomy" id="1123011"/>
    <lineage>
        <taxon>Bacteria</taxon>
        <taxon>Bacillati</taxon>
        <taxon>Bacillota</taxon>
        <taxon>Clostridia</taxon>
        <taxon>Lachnospirales</taxon>
        <taxon>Lachnospiraceae</taxon>
        <taxon>Pseudobutyrivibrio</taxon>
    </lineage>
</organism>
<keyword evidence="1" id="KW-0472">Membrane</keyword>
<feature type="transmembrane region" description="Helical" evidence="1">
    <location>
        <begin position="71"/>
        <end position="90"/>
    </location>
</feature>
<feature type="transmembrane region" description="Helical" evidence="1">
    <location>
        <begin position="35"/>
        <end position="51"/>
    </location>
</feature>
<dbReference type="AlphaFoldDB" id="A0A285RF72"/>
<accession>A0A285RF72</accession>
<protein>
    <submittedName>
        <fullName evidence="2">Uncharacterized protein</fullName>
    </submittedName>
</protein>
<keyword evidence="1" id="KW-1133">Transmembrane helix</keyword>
<evidence type="ECO:0000313" key="2">
    <source>
        <dbReference type="EMBL" id="SOB91037.1"/>
    </source>
</evidence>
<sequence>MTDVFTDIIIRIEGWGYVLIPAFCIIMMVLLRKRWIYSLCTVAVTVFYAWVELKFINYRAQFSTDVGGIALAQLIFPGLYIILGLVFFTYRSHCLDEKENLTIVQQGEKSVNSRIKSSRQNNLNG</sequence>
<reference evidence="2 3" key="1">
    <citation type="submission" date="2017-08" db="EMBL/GenBank/DDBJ databases">
        <authorList>
            <person name="de Groot N.N."/>
        </authorList>
    </citation>
    <scope>NUCLEOTIDE SEQUENCE [LARGE SCALE GENOMIC DNA]</scope>
    <source>
        <strain evidence="2 3">DSM 9787</strain>
    </source>
</reference>
<dbReference type="Proteomes" id="UP000219563">
    <property type="component" value="Unassembled WGS sequence"/>
</dbReference>